<feature type="domain" description="Zn(2)-C6 fungal-type" evidence="3">
    <location>
        <begin position="5"/>
        <end position="34"/>
    </location>
</feature>
<dbReference type="AlphaFoldDB" id="A0AAI8VMW6"/>
<dbReference type="PANTHER" id="PTHR37534:SF46">
    <property type="entry name" value="ZN(II)2CYS6 TRANSCRIPTION FACTOR (EUROFUNG)"/>
    <property type="match status" value="1"/>
</dbReference>
<dbReference type="InterPro" id="IPR001138">
    <property type="entry name" value="Zn2Cys6_DnaBD"/>
</dbReference>
<dbReference type="Pfam" id="PF11951">
    <property type="entry name" value="Fungal_trans_2"/>
    <property type="match status" value="1"/>
</dbReference>
<dbReference type="GO" id="GO:0005634">
    <property type="term" value="C:nucleus"/>
    <property type="evidence" value="ECO:0007669"/>
    <property type="project" value="UniProtKB-SubCell"/>
</dbReference>
<evidence type="ECO:0000313" key="4">
    <source>
        <dbReference type="EMBL" id="CAJ2507869.1"/>
    </source>
</evidence>
<name>A0AAI8VMW6_9PEZI</name>
<dbReference type="InterPro" id="IPR021858">
    <property type="entry name" value="Fun_TF"/>
</dbReference>
<protein>
    <submittedName>
        <fullName evidence="4">Uu.00g090550.m01.CDS01</fullName>
    </submittedName>
</protein>
<dbReference type="Proteomes" id="UP001295740">
    <property type="component" value="Unassembled WGS sequence"/>
</dbReference>
<proteinExistence type="predicted"/>
<evidence type="ECO:0000256" key="2">
    <source>
        <dbReference type="ARBA" id="ARBA00023242"/>
    </source>
</evidence>
<dbReference type="InterPro" id="IPR036864">
    <property type="entry name" value="Zn2-C6_fun-type_DNA-bd_sf"/>
</dbReference>
<comment type="subcellular location">
    <subcellularLocation>
        <location evidence="1">Nucleus</location>
    </subcellularLocation>
</comment>
<dbReference type="SUPFAM" id="SSF57701">
    <property type="entry name" value="Zn2/Cys6 DNA-binding domain"/>
    <property type="match status" value="2"/>
</dbReference>
<dbReference type="PANTHER" id="PTHR37534">
    <property type="entry name" value="TRANSCRIPTIONAL ACTIVATOR PROTEIN UGA3"/>
    <property type="match status" value="1"/>
</dbReference>
<dbReference type="PROSITE" id="PS50048">
    <property type="entry name" value="ZN2_CY6_FUNGAL_2"/>
    <property type="match status" value="2"/>
</dbReference>
<dbReference type="GO" id="GO:0008270">
    <property type="term" value="F:zinc ion binding"/>
    <property type="evidence" value="ECO:0007669"/>
    <property type="project" value="InterPro"/>
</dbReference>
<evidence type="ECO:0000313" key="5">
    <source>
        <dbReference type="Proteomes" id="UP001295740"/>
    </source>
</evidence>
<evidence type="ECO:0000259" key="3">
    <source>
        <dbReference type="PROSITE" id="PS50048"/>
    </source>
</evidence>
<comment type="caution">
    <text evidence="4">The sequence shown here is derived from an EMBL/GenBank/DDBJ whole genome shotgun (WGS) entry which is preliminary data.</text>
</comment>
<accession>A0AAI8VMW6</accession>
<dbReference type="GO" id="GO:0000981">
    <property type="term" value="F:DNA-binding transcription factor activity, RNA polymerase II-specific"/>
    <property type="evidence" value="ECO:0007669"/>
    <property type="project" value="InterPro"/>
</dbReference>
<keyword evidence="5" id="KW-1185">Reference proteome</keyword>
<dbReference type="Gene3D" id="4.10.240.10">
    <property type="entry name" value="Zn(2)-C6 fungal-type DNA-binding domain"/>
    <property type="match status" value="2"/>
</dbReference>
<feature type="domain" description="Zn(2)-C6 fungal-type" evidence="3">
    <location>
        <begin position="59"/>
        <end position="89"/>
    </location>
</feature>
<keyword evidence="2" id="KW-0539">Nucleus</keyword>
<dbReference type="PROSITE" id="PS00463">
    <property type="entry name" value="ZN2_CY6_FUNGAL_1"/>
    <property type="match status" value="1"/>
</dbReference>
<evidence type="ECO:0000256" key="1">
    <source>
        <dbReference type="ARBA" id="ARBA00004123"/>
    </source>
</evidence>
<reference evidence="4" key="1">
    <citation type="submission" date="2023-10" db="EMBL/GenBank/DDBJ databases">
        <authorList>
            <person name="Hackl T."/>
        </authorList>
    </citation>
    <scope>NUCLEOTIDE SEQUENCE</scope>
</reference>
<dbReference type="SMART" id="SM00066">
    <property type="entry name" value="GAL4"/>
    <property type="match status" value="2"/>
</dbReference>
<sequence length="603" mass="67127">MSQKACDPCSSIKQRCDGSSPCVRCNRLGIECAYDRTSSRTVTDSTRYRAITIRRVRTGCASCKKRKKKCDLQKPKCSDCRRLNLPCVLAASSPSEKDSRSSLTADVRRDCQSSECPEVRSEYPGQPPAQQVELVIRNDQGSTPQGIQPPSTHPYSWLDPDIVPGSGPDDNASNWNYEEDPMTSMASIAIDMASMEEIVLSPTRTEAVAPSSYPPALIPPRRDSVPLVLQPTFMGTPLQQLSSRDDKYLFHHYTNVVARSLCIASPQETNPFLKLILPLASLSALNRLIGEGPKSKSSNPFDTELLALAAILLFCIIDIRQGISTNWLWHITAAKNLISCRTNSTSSLGPSSDPWPFLLDLFEYVDSIITISKCKPPLIEHAKHTPDVGPRNLLLNPIFGVARPLIRFIGQISALSNRRKYRVNARFEEKFRESAAVINQNLRAWEPEPRLPSVILSIRDADLCSAIHCAYAIKYASILRLHQVVEGYKLPNPTSTECCRNILSHVQQIPIGSPAESSLVFPLFMAGAVSVEQEDRMTVGCRWAIIGRTIGFGNVAKGRIVLDMVWKAMDEDLSKARERGEEETTEANWAKIRWNHFSELVLF</sequence>
<gene>
    <name evidence="4" type="ORF">KHLLAP_LOCUS8337</name>
</gene>
<dbReference type="EMBL" id="CAUWAG010000010">
    <property type="protein sequence ID" value="CAJ2507869.1"/>
    <property type="molecule type" value="Genomic_DNA"/>
</dbReference>
<dbReference type="Pfam" id="PF00172">
    <property type="entry name" value="Zn_clus"/>
    <property type="match status" value="2"/>
</dbReference>
<organism evidence="4 5">
    <name type="scientific">Anthostomella pinea</name>
    <dbReference type="NCBI Taxonomy" id="933095"/>
    <lineage>
        <taxon>Eukaryota</taxon>
        <taxon>Fungi</taxon>
        <taxon>Dikarya</taxon>
        <taxon>Ascomycota</taxon>
        <taxon>Pezizomycotina</taxon>
        <taxon>Sordariomycetes</taxon>
        <taxon>Xylariomycetidae</taxon>
        <taxon>Xylariales</taxon>
        <taxon>Xylariaceae</taxon>
        <taxon>Anthostomella</taxon>
    </lineage>
</organism>
<dbReference type="CDD" id="cd00067">
    <property type="entry name" value="GAL4"/>
    <property type="match status" value="2"/>
</dbReference>